<accession>A0A069PZQ9</accession>
<dbReference type="Pfam" id="PF04116">
    <property type="entry name" value="FA_hydroxylase"/>
    <property type="match status" value="1"/>
</dbReference>
<dbReference type="InterPro" id="IPR006694">
    <property type="entry name" value="Fatty_acid_hydroxylase"/>
</dbReference>
<comment type="subcellular location">
    <subcellularLocation>
        <location evidence="1">Membrane</location>
    </subcellularLocation>
</comment>
<feature type="transmembrane region" description="Helical" evidence="5">
    <location>
        <begin position="151"/>
        <end position="169"/>
    </location>
</feature>
<evidence type="ECO:0000313" key="8">
    <source>
        <dbReference type="Proteomes" id="UP000027466"/>
    </source>
</evidence>
<evidence type="ECO:0000259" key="6">
    <source>
        <dbReference type="Pfam" id="PF04116"/>
    </source>
</evidence>
<evidence type="ECO:0000256" key="4">
    <source>
        <dbReference type="ARBA" id="ARBA00023136"/>
    </source>
</evidence>
<dbReference type="GO" id="GO:0005506">
    <property type="term" value="F:iron ion binding"/>
    <property type="evidence" value="ECO:0007669"/>
    <property type="project" value="InterPro"/>
</dbReference>
<name>A0A069PZQ9_9BURK</name>
<feature type="transmembrane region" description="Helical" evidence="5">
    <location>
        <begin position="12"/>
        <end position="29"/>
    </location>
</feature>
<dbReference type="RefSeq" id="WP_035929898.1">
    <property type="nucleotide sequence ID" value="NZ_CADFFX010000004.1"/>
</dbReference>
<evidence type="ECO:0000313" key="7">
    <source>
        <dbReference type="EMBL" id="KDR42961.1"/>
    </source>
</evidence>
<reference evidence="7 8" key="1">
    <citation type="submission" date="2014-03" db="EMBL/GenBank/DDBJ databases">
        <title>Draft Genome Sequences of Four Burkholderia Strains.</title>
        <authorList>
            <person name="Liu X.Y."/>
            <person name="Li C.X."/>
            <person name="Xu J.H."/>
        </authorList>
    </citation>
    <scope>NUCLEOTIDE SEQUENCE [LARGE SCALE GENOMIC DNA]</scope>
    <source>
        <strain evidence="7 8">DSM 50014</strain>
    </source>
</reference>
<dbReference type="Proteomes" id="UP000027466">
    <property type="component" value="Unassembled WGS sequence"/>
</dbReference>
<proteinExistence type="predicted"/>
<gene>
    <name evidence="7" type="ORF">BG61_03725</name>
</gene>
<evidence type="ECO:0000256" key="1">
    <source>
        <dbReference type="ARBA" id="ARBA00004370"/>
    </source>
</evidence>
<dbReference type="GO" id="GO:0016020">
    <property type="term" value="C:membrane"/>
    <property type="evidence" value="ECO:0007669"/>
    <property type="project" value="UniProtKB-SubCell"/>
</dbReference>
<comment type="caution">
    <text evidence="7">The sequence shown here is derived from an EMBL/GenBank/DDBJ whole genome shotgun (WGS) entry which is preliminary data.</text>
</comment>
<keyword evidence="3 5" id="KW-1133">Transmembrane helix</keyword>
<organism evidence="7 8">
    <name type="scientific">Caballeronia glathei</name>
    <dbReference type="NCBI Taxonomy" id="60547"/>
    <lineage>
        <taxon>Bacteria</taxon>
        <taxon>Pseudomonadati</taxon>
        <taxon>Pseudomonadota</taxon>
        <taxon>Betaproteobacteria</taxon>
        <taxon>Burkholderiales</taxon>
        <taxon>Burkholderiaceae</taxon>
        <taxon>Caballeronia</taxon>
    </lineage>
</organism>
<feature type="transmembrane region" description="Helical" evidence="5">
    <location>
        <begin position="81"/>
        <end position="101"/>
    </location>
</feature>
<dbReference type="AlphaFoldDB" id="A0A069PZQ9"/>
<feature type="domain" description="Fatty acid hydroxylase" evidence="6">
    <location>
        <begin position="86"/>
        <end position="215"/>
    </location>
</feature>
<feature type="transmembrane region" description="Helical" evidence="5">
    <location>
        <begin position="122"/>
        <end position="145"/>
    </location>
</feature>
<protein>
    <submittedName>
        <fullName evidence="7">Fatty acid hydroxylase</fullName>
    </submittedName>
</protein>
<dbReference type="EMBL" id="JFHC01000011">
    <property type="protein sequence ID" value="KDR42961.1"/>
    <property type="molecule type" value="Genomic_DNA"/>
</dbReference>
<dbReference type="GO" id="GO:0008610">
    <property type="term" value="P:lipid biosynthetic process"/>
    <property type="evidence" value="ECO:0007669"/>
    <property type="project" value="InterPro"/>
</dbReference>
<keyword evidence="2 5" id="KW-0812">Transmembrane</keyword>
<dbReference type="PANTHER" id="PTHR11863">
    <property type="entry name" value="STEROL DESATURASE"/>
    <property type="match status" value="1"/>
</dbReference>
<dbReference type="STRING" id="60547.GCA_000751215_02191"/>
<evidence type="ECO:0000256" key="2">
    <source>
        <dbReference type="ARBA" id="ARBA00022692"/>
    </source>
</evidence>
<evidence type="ECO:0000256" key="3">
    <source>
        <dbReference type="ARBA" id="ARBA00022989"/>
    </source>
</evidence>
<dbReference type="GO" id="GO:0016491">
    <property type="term" value="F:oxidoreductase activity"/>
    <property type="evidence" value="ECO:0007669"/>
    <property type="project" value="InterPro"/>
</dbReference>
<evidence type="ECO:0000256" key="5">
    <source>
        <dbReference type="SAM" id="Phobius"/>
    </source>
</evidence>
<dbReference type="InterPro" id="IPR050307">
    <property type="entry name" value="Sterol_Desaturase_Related"/>
</dbReference>
<feature type="transmembrane region" description="Helical" evidence="5">
    <location>
        <begin position="41"/>
        <end position="61"/>
    </location>
</feature>
<sequence length="250" mass="28154">MPTPVELITDPVSLCVFALYGALVCWEALAPARRLPAVKGWRLRGLFAFMFYFLLSSYLPLAWAEHLASLRLFDLSAAGTWGGAGIGLFVYQALVYGWHRAMHTWGALWRTFHQMHHSAERLDTFGAFWFSPLDMIGCTVLFSLSMTLAGFTPQAVTLVLLITTFLSVFQHANIRTPRWLGYIVQRPESHSRHHARDLHAGNYGDLPVFDMLFGTFHNPPDFSAEAGFYPGASARIVDMLLFRDVSKPRS</sequence>
<keyword evidence="4 5" id="KW-0472">Membrane</keyword>
<keyword evidence="8" id="KW-1185">Reference proteome</keyword>